<keyword evidence="3" id="KW-1185">Reference proteome</keyword>
<dbReference type="STRING" id="488538.SAR116_1731"/>
<sequence>MTSQHIFKVADYVHVVNCQMHKHHRVPMYLKGKTGQITAILGAYANPEKLSFFDTKSGDISVYRVCFSHAHLWGGEGVDEVFADLMETWIEPVKETQ</sequence>
<evidence type="ECO:0000259" key="1">
    <source>
        <dbReference type="Pfam" id="PF02211"/>
    </source>
</evidence>
<dbReference type="Proteomes" id="UP000007460">
    <property type="component" value="Chromosome"/>
</dbReference>
<feature type="domain" description="Nitrile hydratase beta subunit" evidence="1">
    <location>
        <begin position="4"/>
        <end position="92"/>
    </location>
</feature>
<dbReference type="AlphaFoldDB" id="D5BMD1"/>
<name>D5BMD1_PUNMI</name>
<dbReference type="RefSeq" id="WP_013046601.1">
    <property type="nucleotide sequence ID" value="NC_014010.1"/>
</dbReference>
<dbReference type="OrthoDB" id="3478924at2"/>
<gene>
    <name evidence="2" type="ordered locus">SAR116_1731</name>
</gene>
<reference evidence="2 3" key="1">
    <citation type="journal article" date="2010" name="J. Bacteriol.">
        <title>Complete genome sequence of "Candidatus Puniceispirillum marinum" IMCC1322, a representative of the SAR116 clade in the Alphaproteobacteria.</title>
        <authorList>
            <person name="Oh H.M."/>
            <person name="Kwon K.K."/>
            <person name="Kang I."/>
            <person name="Kang S.G."/>
            <person name="Lee J.H."/>
            <person name="Kim S.J."/>
            <person name="Cho J.C."/>
        </authorList>
    </citation>
    <scope>NUCLEOTIDE SEQUENCE [LARGE SCALE GENOMIC DNA]</scope>
    <source>
        <strain evidence="2 3">IMCC1322</strain>
    </source>
</reference>
<dbReference type="KEGG" id="apb:SAR116_1731"/>
<dbReference type="Pfam" id="PF02211">
    <property type="entry name" value="NHase_beta_C"/>
    <property type="match status" value="1"/>
</dbReference>
<dbReference type="Gene3D" id="2.30.30.50">
    <property type="match status" value="1"/>
</dbReference>
<dbReference type="EMBL" id="CP001751">
    <property type="protein sequence ID" value="ADE39974.1"/>
    <property type="molecule type" value="Genomic_DNA"/>
</dbReference>
<dbReference type="SUPFAM" id="SSF50090">
    <property type="entry name" value="Electron transport accessory proteins"/>
    <property type="match status" value="1"/>
</dbReference>
<dbReference type="InterPro" id="IPR024690">
    <property type="entry name" value="CN_hydtase_beta_dom_C"/>
</dbReference>
<organism evidence="2 3">
    <name type="scientific">Puniceispirillum marinum (strain IMCC1322)</name>
    <dbReference type="NCBI Taxonomy" id="488538"/>
    <lineage>
        <taxon>Bacteria</taxon>
        <taxon>Pseudomonadati</taxon>
        <taxon>Pseudomonadota</taxon>
        <taxon>Alphaproteobacteria</taxon>
        <taxon>Candidatus Puniceispirillales</taxon>
        <taxon>Candidatus Puniceispirillaceae</taxon>
        <taxon>Candidatus Puniceispirillum</taxon>
    </lineage>
</organism>
<dbReference type="InterPro" id="IPR008990">
    <property type="entry name" value="Elect_transpt_acc-like_dom_sf"/>
</dbReference>
<accession>D5BMD1</accession>
<dbReference type="HOGENOM" id="CLU_167596_0_0_5"/>
<proteinExistence type="predicted"/>
<evidence type="ECO:0000313" key="2">
    <source>
        <dbReference type="EMBL" id="ADE39974.1"/>
    </source>
</evidence>
<evidence type="ECO:0000313" key="3">
    <source>
        <dbReference type="Proteomes" id="UP000007460"/>
    </source>
</evidence>
<protein>
    <submittedName>
        <fullName evidence="2">Putative ScnA-like protein</fullName>
    </submittedName>
</protein>